<keyword evidence="2" id="KW-1185">Reference proteome</keyword>
<evidence type="ECO:0000313" key="2">
    <source>
        <dbReference type="Proteomes" id="UP000612680"/>
    </source>
</evidence>
<organism evidence="1 2">
    <name type="scientific">Dyadobacter sandarakinus</name>
    <dbReference type="NCBI Taxonomy" id="2747268"/>
    <lineage>
        <taxon>Bacteria</taxon>
        <taxon>Pseudomonadati</taxon>
        <taxon>Bacteroidota</taxon>
        <taxon>Cytophagia</taxon>
        <taxon>Cytophagales</taxon>
        <taxon>Spirosomataceae</taxon>
        <taxon>Dyadobacter</taxon>
    </lineage>
</organism>
<reference evidence="1 2" key="1">
    <citation type="submission" date="2020-06" db="EMBL/GenBank/DDBJ databases">
        <title>Dyadobacter sandarakinus sp. nov., isolated from the soil of the Arctic Yellow River Station.</title>
        <authorList>
            <person name="Zhang Y."/>
            <person name="Peng F."/>
        </authorList>
    </citation>
    <scope>NUCLEOTIDE SEQUENCE [LARGE SCALE GENOMIC DNA]</scope>
    <source>
        <strain evidence="1 2">Q3-56</strain>
    </source>
</reference>
<protein>
    <submittedName>
        <fullName evidence="1">DUF1800 family protein</fullName>
    </submittedName>
</protein>
<dbReference type="Proteomes" id="UP000612680">
    <property type="component" value="Chromosome"/>
</dbReference>
<proteinExistence type="predicted"/>
<accession>A0ABX7IB93</accession>
<dbReference type="EMBL" id="CP056775">
    <property type="protein sequence ID" value="QRR03391.1"/>
    <property type="molecule type" value="Genomic_DNA"/>
</dbReference>
<name>A0ABX7IB93_9BACT</name>
<dbReference type="RefSeq" id="WP_204659311.1">
    <property type="nucleotide sequence ID" value="NZ_CP056775.1"/>
</dbReference>
<dbReference type="InterPro" id="IPR014917">
    <property type="entry name" value="DUF1800"/>
</dbReference>
<dbReference type="Pfam" id="PF08811">
    <property type="entry name" value="DUF1800"/>
    <property type="match status" value="1"/>
</dbReference>
<gene>
    <name evidence="1" type="ORF">HWI92_22005</name>
</gene>
<sequence>MPYLDTYTEKLTAHTAAHLLRRATFGPTKQEIVDFTGLTPAAAISRLMDNVAVTLNPAPPVDYDESKPTAGQPFLNLTYDNARQNTFNVYIRYWWVGLMCEQNGKPSVLEKLTAFWQNHFVVSQGIVGDYRKSYKFLTLLRTEGLKSFRDLIIAMTKDPGMLVFQNGNVNQAGNPNENYARELQELFVVGQKNFAGELNYTEDDVKAAAKVLTGWVVSTQPNSFGASFDPARHDTTNKKFSDYYGAKTITGRSGATAGDTELGELIDMLLAHQEAPRHIVRKLYRWYVNPEVTQEMETNVIVPLATYFVQQNFSIQKVLEKLFTSQIFYDQKNIGAIVKSPTEFAIGMVRFFGQRIPDRTTDYVAFRKLMEFVHWNMAGLQLDLLNQPLVFGSIPYYQTGYSKNWINGNTLGIRGTQIDKFVHPYIEIAPGDLIGIDFLAWARALQPNFSDVAGTPSITADYFFEEMSRNLFVFPLNDAQRNFLIDTIMMKSLPRNTFVGEMNRYRTDPSNINNQNAVKWRGQLVMRYMMRMAEYHIF</sequence>
<evidence type="ECO:0000313" key="1">
    <source>
        <dbReference type="EMBL" id="QRR03391.1"/>
    </source>
</evidence>